<name>A0A517YPJ9_9BACT</name>
<keyword evidence="4 5" id="KW-0472">Membrane</keyword>
<dbReference type="InterPro" id="IPR002645">
    <property type="entry name" value="STAS_dom"/>
</dbReference>
<keyword evidence="3 5" id="KW-1133">Transmembrane helix</keyword>
<dbReference type="KEGG" id="pcor:KS4_01750"/>
<feature type="transmembrane region" description="Helical" evidence="5">
    <location>
        <begin position="25"/>
        <end position="45"/>
    </location>
</feature>
<feature type="transmembrane region" description="Helical" evidence="5">
    <location>
        <begin position="385"/>
        <end position="415"/>
    </location>
</feature>
<feature type="transmembrane region" description="Helical" evidence="5">
    <location>
        <begin position="201"/>
        <end position="219"/>
    </location>
</feature>
<dbReference type="GO" id="GO:0055085">
    <property type="term" value="P:transmembrane transport"/>
    <property type="evidence" value="ECO:0007669"/>
    <property type="project" value="InterPro"/>
</dbReference>
<gene>
    <name evidence="7" type="primary">dauA_1</name>
    <name evidence="7" type="ORF">KS4_01750</name>
</gene>
<reference evidence="7 8" key="1">
    <citation type="submission" date="2019-02" db="EMBL/GenBank/DDBJ databases">
        <title>Deep-cultivation of Planctomycetes and their phenomic and genomic characterization uncovers novel biology.</title>
        <authorList>
            <person name="Wiegand S."/>
            <person name="Jogler M."/>
            <person name="Boedeker C."/>
            <person name="Pinto D."/>
            <person name="Vollmers J."/>
            <person name="Rivas-Marin E."/>
            <person name="Kohn T."/>
            <person name="Peeters S.H."/>
            <person name="Heuer A."/>
            <person name="Rast P."/>
            <person name="Oberbeckmann S."/>
            <person name="Bunk B."/>
            <person name="Jeske O."/>
            <person name="Meyerdierks A."/>
            <person name="Storesund J.E."/>
            <person name="Kallscheuer N."/>
            <person name="Luecker S."/>
            <person name="Lage O.M."/>
            <person name="Pohl T."/>
            <person name="Merkel B.J."/>
            <person name="Hornburger P."/>
            <person name="Mueller R.-W."/>
            <person name="Bruemmer F."/>
            <person name="Labrenz M."/>
            <person name="Spormann A.M."/>
            <person name="Op den Camp H."/>
            <person name="Overmann J."/>
            <person name="Amann R."/>
            <person name="Jetten M.S.M."/>
            <person name="Mascher T."/>
            <person name="Medema M.H."/>
            <person name="Devos D.P."/>
            <person name="Kaster A.-K."/>
            <person name="Ovreas L."/>
            <person name="Rohde M."/>
            <person name="Galperin M.Y."/>
            <person name="Jogler C."/>
        </authorList>
    </citation>
    <scope>NUCLEOTIDE SEQUENCE [LARGE SCALE GENOMIC DNA]</scope>
    <source>
        <strain evidence="7 8">KS4</strain>
    </source>
</reference>
<feature type="transmembrane region" description="Helical" evidence="5">
    <location>
        <begin position="330"/>
        <end position="348"/>
    </location>
</feature>
<evidence type="ECO:0000256" key="4">
    <source>
        <dbReference type="ARBA" id="ARBA00023136"/>
    </source>
</evidence>
<evidence type="ECO:0000313" key="8">
    <source>
        <dbReference type="Proteomes" id="UP000317369"/>
    </source>
</evidence>
<organism evidence="7 8">
    <name type="scientific">Poriferisphaera corsica</name>
    <dbReference type="NCBI Taxonomy" id="2528020"/>
    <lineage>
        <taxon>Bacteria</taxon>
        <taxon>Pseudomonadati</taxon>
        <taxon>Planctomycetota</taxon>
        <taxon>Phycisphaerae</taxon>
        <taxon>Phycisphaerales</taxon>
        <taxon>Phycisphaeraceae</taxon>
        <taxon>Poriferisphaera</taxon>
    </lineage>
</organism>
<proteinExistence type="predicted"/>
<dbReference type="CDD" id="cd07042">
    <property type="entry name" value="STAS_SulP_like_sulfate_transporter"/>
    <property type="match status" value="1"/>
</dbReference>
<evidence type="ECO:0000256" key="1">
    <source>
        <dbReference type="ARBA" id="ARBA00004141"/>
    </source>
</evidence>
<evidence type="ECO:0000259" key="6">
    <source>
        <dbReference type="PROSITE" id="PS50801"/>
    </source>
</evidence>
<dbReference type="OrthoDB" id="9771198at2"/>
<keyword evidence="2 5" id="KW-0812">Transmembrane</keyword>
<dbReference type="InterPro" id="IPR011547">
    <property type="entry name" value="SLC26A/SulP_dom"/>
</dbReference>
<feature type="transmembrane region" description="Helical" evidence="5">
    <location>
        <begin position="122"/>
        <end position="141"/>
    </location>
</feature>
<dbReference type="GO" id="GO:0016020">
    <property type="term" value="C:membrane"/>
    <property type="evidence" value="ECO:0007669"/>
    <property type="project" value="UniProtKB-SubCell"/>
</dbReference>
<dbReference type="Gene3D" id="3.30.750.24">
    <property type="entry name" value="STAS domain"/>
    <property type="match status" value="1"/>
</dbReference>
<dbReference type="SUPFAM" id="SSF52091">
    <property type="entry name" value="SpoIIaa-like"/>
    <property type="match status" value="1"/>
</dbReference>
<dbReference type="InterPro" id="IPR001902">
    <property type="entry name" value="SLC26A/SulP_fam"/>
</dbReference>
<accession>A0A517YPJ9</accession>
<comment type="subcellular location">
    <subcellularLocation>
        <location evidence="1">Membrane</location>
        <topology evidence="1">Multi-pass membrane protein</topology>
    </subcellularLocation>
</comment>
<feature type="domain" description="STAS" evidence="6">
    <location>
        <begin position="454"/>
        <end position="555"/>
    </location>
</feature>
<sequence length="575" mass="61118">MQQSIKPKLFTVIREYNREQFAKDVVAGVLVGIIAIPLSIALAIASGVGPEMGLYTAAVAGFLISFFGGSRVQIGGPTAAFVPVVYGVVQQYGVEGLAVAAIMAGGLLILMGVLRLGGMIKYIPYPVVTGFTAGIAVAIGVKQLRDLMGMEIDRLPGDFVGMCEVYWANMDGVDWGTILVGLLSLIVIVCWGRLPWGWVKYLPGSLIAIVMATVGVMLFKLEGVATIGSRFSGLEGGLPRLTVPSGVDWVMVKDLIGPAVTIAVLAGVESLLSAVVSDGMIGGHHRSNAELVGQGLANIGSAMFGGIPATGAIARTAANVRSGGRTPMAGLVHAGVVMLVVVVLMPYAKMIPLTTLAAVLLVVAYNMGDWVAFRDLGKGPKSDGVVFLLTFGLTVVFDLVVAIEIGLILAVFLFMKRMADVSEVKILDEGAGVCDELDDDAVRGDMLSKYQGELVLYEIKGPFFFGAADKFVDVTRKLGASTKGIILKMENVPAMDGTGLHHLETFVGVCERSGIRLYLVDVQKQPKRVLDKRGLMQRYSFIAFCADIREAVERYGRDRQGMAEALPDREVLLGN</sequence>
<keyword evidence="8" id="KW-1185">Reference proteome</keyword>
<evidence type="ECO:0000256" key="3">
    <source>
        <dbReference type="ARBA" id="ARBA00022989"/>
    </source>
</evidence>
<evidence type="ECO:0000313" key="7">
    <source>
        <dbReference type="EMBL" id="QDU32146.1"/>
    </source>
</evidence>
<feature type="transmembrane region" description="Helical" evidence="5">
    <location>
        <begin position="92"/>
        <end position="110"/>
    </location>
</feature>
<dbReference type="InterPro" id="IPR036513">
    <property type="entry name" value="STAS_dom_sf"/>
</dbReference>
<feature type="transmembrane region" description="Helical" evidence="5">
    <location>
        <begin position="175"/>
        <end position="194"/>
    </location>
</feature>
<dbReference type="EMBL" id="CP036425">
    <property type="protein sequence ID" value="QDU32146.1"/>
    <property type="molecule type" value="Genomic_DNA"/>
</dbReference>
<dbReference type="PANTHER" id="PTHR11814">
    <property type="entry name" value="SULFATE TRANSPORTER"/>
    <property type="match status" value="1"/>
</dbReference>
<dbReference type="PROSITE" id="PS50801">
    <property type="entry name" value="STAS"/>
    <property type="match status" value="1"/>
</dbReference>
<dbReference type="Pfam" id="PF01740">
    <property type="entry name" value="STAS"/>
    <property type="match status" value="1"/>
</dbReference>
<dbReference type="Pfam" id="PF00916">
    <property type="entry name" value="Sulfate_transp"/>
    <property type="match status" value="1"/>
</dbReference>
<feature type="transmembrane region" description="Helical" evidence="5">
    <location>
        <begin position="355"/>
        <end position="373"/>
    </location>
</feature>
<evidence type="ECO:0000256" key="2">
    <source>
        <dbReference type="ARBA" id="ARBA00022692"/>
    </source>
</evidence>
<dbReference type="AlphaFoldDB" id="A0A517YPJ9"/>
<feature type="transmembrane region" description="Helical" evidence="5">
    <location>
        <begin position="296"/>
        <end position="318"/>
    </location>
</feature>
<dbReference type="RefSeq" id="WP_145073234.1">
    <property type="nucleotide sequence ID" value="NZ_CP036425.1"/>
</dbReference>
<evidence type="ECO:0000256" key="5">
    <source>
        <dbReference type="SAM" id="Phobius"/>
    </source>
</evidence>
<dbReference type="Proteomes" id="UP000317369">
    <property type="component" value="Chromosome"/>
</dbReference>
<feature type="transmembrane region" description="Helical" evidence="5">
    <location>
        <begin position="255"/>
        <end position="276"/>
    </location>
</feature>
<protein>
    <submittedName>
        <fullName evidence="7">C4-dicarboxylic acid transporter DauA</fullName>
    </submittedName>
</protein>